<dbReference type="Proteomes" id="UP001500367">
    <property type="component" value="Unassembled WGS sequence"/>
</dbReference>
<dbReference type="InterPro" id="IPR025309">
    <property type="entry name" value="KTSC_dom"/>
</dbReference>
<reference evidence="3" key="1">
    <citation type="journal article" date="2019" name="Int. J. Syst. Evol. Microbiol.">
        <title>The Global Catalogue of Microorganisms (GCM) 10K type strain sequencing project: providing services to taxonomists for standard genome sequencing and annotation.</title>
        <authorList>
            <consortium name="The Broad Institute Genomics Platform"/>
            <consortium name="The Broad Institute Genome Sequencing Center for Infectious Disease"/>
            <person name="Wu L."/>
            <person name="Ma J."/>
        </authorList>
    </citation>
    <scope>NUCLEOTIDE SEQUENCE [LARGE SCALE GENOMIC DNA]</scope>
    <source>
        <strain evidence="3">JCM 17069</strain>
    </source>
</reference>
<keyword evidence="3" id="KW-1185">Reference proteome</keyword>
<accession>A0ABP7VXV9</accession>
<protein>
    <recommendedName>
        <fullName evidence="1">KTSC domain-containing protein</fullName>
    </recommendedName>
</protein>
<evidence type="ECO:0000313" key="2">
    <source>
        <dbReference type="EMBL" id="GAA4075279.1"/>
    </source>
</evidence>
<sequence>MYIMTKYPINSINILNVGYDEENQILGIEFKRKVIHLYFEVPLDEFVAFMKADDIEEFYFDFIQYKYHFDVF</sequence>
<dbReference type="Pfam" id="PF13619">
    <property type="entry name" value="KTSC"/>
    <property type="match status" value="1"/>
</dbReference>
<dbReference type="EMBL" id="BAABCT010000005">
    <property type="protein sequence ID" value="GAA4075279.1"/>
    <property type="molecule type" value="Genomic_DNA"/>
</dbReference>
<proteinExistence type="predicted"/>
<name>A0ABP7VXV9_9FLAO</name>
<gene>
    <name evidence="2" type="ORF">GCM10022389_21160</name>
</gene>
<organism evidence="2 3">
    <name type="scientific">Flavobacterium cheonanense</name>
    <dbReference type="NCBI Taxonomy" id="706183"/>
    <lineage>
        <taxon>Bacteria</taxon>
        <taxon>Pseudomonadati</taxon>
        <taxon>Bacteroidota</taxon>
        <taxon>Flavobacteriia</taxon>
        <taxon>Flavobacteriales</taxon>
        <taxon>Flavobacteriaceae</taxon>
        <taxon>Flavobacterium</taxon>
    </lineage>
</organism>
<feature type="domain" description="KTSC" evidence="1">
    <location>
        <begin position="11"/>
        <end position="67"/>
    </location>
</feature>
<evidence type="ECO:0000259" key="1">
    <source>
        <dbReference type="Pfam" id="PF13619"/>
    </source>
</evidence>
<comment type="caution">
    <text evidence="2">The sequence shown here is derived from an EMBL/GenBank/DDBJ whole genome shotgun (WGS) entry which is preliminary data.</text>
</comment>
<evidence type="ECO:0000313" key="3">
    <source>
        <dbReference type="Proteomes" id="UP001500367"/>
    </source>
</evidence>